<feature type="domain" description="ABC transmembrane type-1" evidence="10">
    <location>
        <begin position="36"/>
        <end position="338"/>
    </location>
</feature>
<evidence type="ECO:0000256" key="7">
    <source>
        <dbReference type="ARBA" id="ARBA00023136"/>
    </source>
</evidence>
<proteinExistence type="predicted"/>
<dbReference type="InterPro" id="IPR003593">
    <property type="entry name" value="AAA+_ATPase"/>
</dbReference>
<organism evidence="11 12">
    <name type="scientific">Photobacterium marinum</name>
    <dbReference type="NCBI Taxonomy" id="1056511"/>
    <lineage>
        <taxon>Bacteria</taxon>
        <taxon>Pseudomonadati</taxon>
        <taxon>Pseudomonadota</taxon>
        <taxon>Gammaproteobacteria</taxon>
        <taxon>Vibrionales</taxon>
        <taxon>Vibrionaceae</taxon>
        <taxon>Photobacterium</taxon>
    </lineage>
</organism>
<feature type="transmembrane region" description="Helical" evidence="8">
    <location>
        <begin position="158"/>
        <end position="177"/>
    </location>
</feature>
<evidence type="ECO:0000256" key="8">
    <source>
        <dbReference type="SAM" id="Phobius"/>
    </source>
</evidence>
<dbReference type="EMBL" id="AMZO01000010">
    <property type="protein sequence ID" value="ELR66228.1"/>
    <property type="molecule type" value="Genomic_DNA"/>
</dbReference>
<dbReference type="SUPFAM" id="SSF52540">
    <property type="entry name" value="P-loop containing nucleoside triphosphate hydrolases"/>
    <property type="match status" value="1"/>
</dbReference>
<keyword evidence="12" id="KW-1185">Reference proteome</keyword>
<feature type="transmembrane region" description="Helical" evidence="8">
    <location>
        <begin position="32"/>
        <end position="54"/>
    </location>
</feature>
<dbReference type="InterPro" id="IPR036640">
    <property type="entry name" value="ABC1_TM_sf"/>
</dbReference>
<dbReference type="Pfam" id="PF00005">
    <property type="entry name" value="ABC_tran"/>
    <property type="match status" value="1"/>
</dbReference>
<dbReference type="InterPro" id="IPR050835">
    <property type="entry name" value="ABC_transporter_sub-D"/>
</dbReference>
<feature type="domain" description="ABC transporter" evidence="9">
    <location>
        <begin position="351"/>
        <end position="570"/>
    </location>
</feature>
<dbReference type="Gene3D" id="3.40.50.300">
    <property type="entry name" value="P-loop containing nucleotide triphosphate hydrolases"/>
    <property type="match status" value="1"/>
</dbReference>
<dbReference type="InterPro" id="IPR003439">
    <property type="entry name" value="ABC_transporter-like_ATP-bd"/>
</dbReference>
<keyword evidence="6 8" id="KW-1133">Transmembrane helix</keyword>
<evidence type="ECO:0000256" key="1">
    <source>
        <dbReference type="ARBA" id="ARBA00004651"/>
    </source>
</evidence>
<name>L8JD74_9GAMM</name>
<reference evidence="11 12" key="1">
    <citation type="submission" date="2012-12" db="EMBL/GenBank/DDBJ databases">
        <title>Genome Assembly of Photobacterium sp. AK15.</title>
        <authorList>
            <person name="Khatri I."/>
            <person name="Vaidya B."/>
            <person name="Srinivas T.N.R."/>
            <person name="Subramanian S."/>
            <person name="Pinnaka A."/>
        </authorList>
    </citation>
    <scope>NUCLEOTIDE SEQUENCE [LARGE SCALE GENOMIC DNA]</scope>
    <source>
        <strain evidence="11 12">AK15</strain>
    </source>
</reference>
<dbReference type="OrthoDB" id="8233587at2"/>
<evidence type="ECO:0000256" key="6">
    <source>
        <dbReference type="ARBA" id="ARBA00022989"/>
    </source>
</evidence>
<evidence type="ECO:0000259" key="10">
    <source>
        <dbReference type="PROSITE" id="PS50929"/>
    </source>
</evidence>
<keyword evidence="3 8" id="KW-0812">Transmembrane</keyword>
<dbReference type="Proteomes" id="UP000011134">
    <property type="component" value="Unassembled WGS sequence"/>
</dbReference>
<dbReference type="InterPro" id="IPR017871">
    <property type="entry name" value="ABC_transporter-like_CS"/>
</dbReference>
<comment type="caution">
    <text evidence="11">The sequence shown here is derived from an EMBL/GenBank/DDBJ whole genome shotgun (WGS) entry which is preliminary data.</text>
</comment>
<gene>
    <name evidence="11" type="ORF">C942_00285</name>
</gene>
<sequence>MQLNNLISLTNRHFLLQVWNLASPYWKSQEKWLARILLVTIIALNFGTVQLAVLYSDWNRDFFNLMQNKEWHNFWPLLGNFVWIMGIFTLVDLGEDYLRRTLRIRWRRWLTDAYLTQWLQNNRLFRHQAQKGAIDNPDQRVTNDIKEFCDSTLRMGLGLLRTVTSLFSFVVILWNLSGQLEFEFAGSEWVIPGYMVWVAILYSIVGTWLTHKVAKPLTKLNFEQERHEANFRFHLMRVREHAESITLQSGEEAERKRAGGLFERVWENWQQLTMMKLRYNAFNSGYNEVARIFPYLVAAPRLMSGALQLGDMMQTATGFYRVQEAFSWFVDSYESVAEWKAVTDRLINFHVQLEQLSGPASAIEQGEAPGWSNLTVINPQDEVLFDAGTGALEVNTMISGPSGCGKSTLFRTLAGLWPCEKGQIVMPQGSDCMFIPQRGYLPHASMREVLSYPYESGKWTDEIYMDALTAVGLNELADLDTSDTWQHRLSGGELQRVMIARALVHQPEWLFLDEALSAVDEQSEQAIYVLLKEKMSKTRVISISHRSNSVNWHEHHLMVCKQTNQLVKEVVC</sequence>
<protein>
    <submittedName>
        <fullName evidence="11">ABC transporter, ATP-binding protein</fullName>
    </submittedName>
</protein>
<dbReference type="GO" id="GO:0005886">
    <property type="term" value="C:plasma membrane"/>
    <property type="evidence" value="ECO:0007669"/>
    <property type="project" value="UniProtKB-SubCell"/>
</dbReference>
<keyword evidence="5 11" id="KW-0067">ATP-binding</keyword>
<evidence type="ECO:0000313" key="12">
    <source>
        <dbReference type="Proteomes" id="UP000011134"/>
    </source>
</evidence>
<dbReference type="Gene3D" id="1.20.1560.10">
    <property type="entry name" value="ABC transporter type 1, transmembrane domain"/>
    <property type="match status" value="1"/>
</dbReference>
<dbReference type="InterPro" id="IPR027417">
    <property type="entry name" value="P-loop_NTPase"/>
</dbReference>
<keyword evidence="4" id="KW-0547">Nucleotide-binding</keyword>
<dbReference type="CDD" id="cd03223">
    <property type="entry name" value="ABCD_peroxisomal_ALDP"/>
    <property type="match status" value="1"/>
</dbReference>
<dbReference type="PATRIC" id="fig|1056511.3.peg.1770"/>
<dbReference type="RefSeq" id="WP_007464685.1">
    <property type="nucleotide sequence ID" value="NZ_AMZO01000010.1"/>
</dbReference>
<dbReference type="AlphaFoldDB" id="L8JD74"/>
<accession>L8JD74</accession>
<dbReference type="GO" id="GO:0016887">
    <property type="term" value="F:ATP hydrolysis activity"/>
    <property type="evidence" value="ECO:0007669"/>
    <property type="project" value="InterPro"/>
</dbReference>
<evidence type="ECO:0000256" key="4">
    <source>
        <dbReference type="ARBA" id="ARBA00022741"/>
    </source>
</evidence>
<dbReference type="PANTHER" id="PTHR11384:SF59">
    <property type="entry name" value="LYSOSOMAL COBALAMIN TRANSPORTER ABCD4"/>
    <property type="match status" value="1"/>
</dbReference>
<evidence type="ECO:0000256" key="3">
    <source>
        <dbReference type="ARBA" id="ARBA00022692"/>
    </source>
</evidence>
<dbReference type="InterPro" id="IPR011527">
    <property type="entry name" value="ABC1_TM_dom"/>
</dbReference>
<dbReference type="PANTHER" id="PTHR11384">
    <property type="entry name" value="ATP-BINDING CASSETTE, SUB-FAMILY D MEMBER"/>
    <property type="match status" value="1"/>
</dbReference>
<evidence type="ECO:0000259" key="9">
    <source>
        <dbReference type="PROSITE" id="PS50893"/>
    </source>
</evidence>
<evidence type="ECO:0000256" key="5">
    <source>
        <dbReference type="ARBA" id="ARBA00022840"/>
    </source>
</evidence>
<keyword evidence="7 8" id="KW-0472">Membrane</keyword>
<feature type="transmembrane region" description="Helical" evidence="8">
    <location>
        <begin position="189"/>
        <end position="209"/>
    </location>
</feature>
<dbReference type="GO" id="GO:0140359">
    <property type="term" value="F:ABC-type transporter activity"/>
    <property type="evidence" value="ECO:0007669"/>
    <property type="project" value="InterPro"/>
</dbReference>
<dbReference type="PROSITE" id="PS50893">
    <property type="entry name" value="ABC_TRANSPORTER_2"/>
    <property type="match status" value="1"/>
</dbReference>
<evidence type="ECO:0000256" key="2">
    <source>
        <dbReference type="ARBA" id="ARBA00022448"/>
    </source>
</evidence>
<dbReference type="PROSITE" id="PS00211">
    <property type="entry name" value="ABC_TRANSPORTER_1"/>
    <property type="match status" value="1"/>
</dbReference>
<dbReference type="SUPFAM" id="SSF90123">
    <property type="entry name" value="ABC transporter transmembrane region"/>
    <property type="match status" value="1"/>
</dbReference>
<dbReference type="PROSITE" id="PS50929">
    <property type="entry name" value="ABC_TM1F"/>
    <property type="match status" value="1"/>
</dbReference>
<feature type="transmembrane region" description="Helical" evidence="8">
    <location>
        <begin position="74"/>
        <end position="98"/>
    </location>
</feature>
<keyword evidence="2" id="KW-0813">Transport</keyword>
<dbReference type="SMART" id="SM00382">
    <property type="entry name" value="AAA"/>
    <property type="match status" value="1"/>
</dbReference>
<comment type="subcellular location">
    <subcellularLocation>
        <location evidence="1">Cell membrane</location>
        <topology evidence="1">Multi-pass membrane protein</topology>
    </subcellularLocation>
</comment>
<evidence type="ECO:0000313" key="11">
    <source>
        <dbReference type="EMBL" id="ELR66228.1"/>
    </source>
</evidence>
<dbReference type="GO" id="GO:0005524">
    <property type="term" value="F:ATP binding"/>
    <property type="evidence" value="ECO:0007669"/>
    <property type="project" value="UniProtKB-KW"/>
</dbReference>
<dbReference type="Pfam" id="PF06472">
    <property type="entry name" value="ABC_membrane_2"/>
    <property type="match status" value="1"/>
</dbReference>